<organism evidence="5 6">
    <name type="scientific">Actinomadura darangshiensis</name>
    <dbReference type="NCBI Taxonomy" id="705336"/>
    <lineage>
        <taxon>Bacteria</taxon>
        <taxon>Bacillati</taxon>
        <taxon>Actinomycetota</taxon>
        <taxon>Actinomycetes</taxon>
        <taxon>Streptosporangiales</taxon>
        <taxon>Thermomonosporaceae</taxon>
        <taxon>Actinomadura</taxon>
    </lineage>
</organism>
<evidence type="ECO:0000256" key="1">
    <source>
        <dbReference type="ARBA" id="ARBA00022741"/>
    </source>
</evidence>
<dbReference type="PROSITE" id="PS50043">
    <property type="entry name" value="HTH_LUXR_2"/>
    <property type="match status" value="1"/>
</dbReference>
<evidence type="ECO:0000256" key="3">
    <source>
        <dbReference type="SAM" id="MobiDB-lite"/>
    </source>
</evidence>
<feature type="region of interest" description="Disordered" evidence="3">
    <location>
        <begin position="220"/>
        <end position="247"/>
    </location>
</feature>
<dbReference type="InterPro" id="IPR036388">
    <property type="entry name" value="WH-like_DNA-bd_sf"/>
</dbReference>
<dbReference type="SUPFAM" id="SSF52540">
    <property type="entry name" value="P-loop containing nucleoside triphosphate hydrolases"/>
    <property type="match status" value="1"/>
</dbReference>
<reference evidence="5 6" key="1">
    <citation type="submission" date="2019-03" db="EMBL/GenBank/DDBJ databases">
        <title>Draft genome sequences of novel Actinobacteria.</title>
        <authorList>
            <person name="Sahin N."/>
            <person name="Ay H."/>
            <person name="Saygin H."/>
        </authorList>
    </citation>
    <scope>NUCLEOTIDE SEQUENCE [LARGE SCALE GENOMIC DNA]</scope>
    <source>
        <strain evidence="5 6">DSM 45941</strain>
    </source>
</reference>
<keyword evidence="1" id="KW-0547">Nucleotide-binding</keyword>
<dbReference type="GO" id="GO:0005737">
    <property type="term" value="C:cytoplasm"/>
    <property type="evidence" value="ECO:0007669"/>
    <property type="project" value="TreeGrafter"/>
</dbReference>
<keyword evidence="2" id="KW-0067">ATP-binding</keyword>
<dbReference type="SMART" id="SM00421">
    <property type="entry name" value="HTH_LUXR"/>
    <property type="match status" value="1"/>
</dbReference>
<dbReference type="PANTHER" id="PTHR16305:SF35">
    <property type="entry name" value="TRANSCRIPTIONAL ACTIVATOR DOMAIN"/>
    <property type="match status" value="1"/>
</dbReference>
<dbReference type="SUPFAM" id="SSF46894">
    <property type="entry name" value="C-terminal effector domain of the bipartite response regulators"/>
    <property type="match status" value="1"/>
</dbReference>
<protein>
    <submittedName>
        <fullName evidence="5">Helix-turn-helix transcriptional regulator</fullName>
    </submittedName>
</protein>
<keyword evidence="6" id="KW-1185">Reference proteome</keyword>
<dbReference type="PRINTS" id="PR00038">
    <property type="entry name" value="HTHLUXR"/>
</dbReference>
<dbReference type="AlphaFoldDB" id="A0A4R5B8P1"/>
<dbReference type="EMBL" id="SMKY01000077">
    <property type="protein sequence ID" value="TDD81473.1"/>
    <property type="molecule type" value="Genomic_DNA"/>
</dbReference>
<dbReference type="PANTHER" id="PTHR16305">
    <property type="entry name" value="TESTICULAR SOLUBLE ADENYLYL CYCLASE"/>
    <property type="match status" value="1"/>
</dbReference>
<dbReference type="InterPro" id="IPR000792">
    <property type="entry name" value="Tscrpt_reg_LuxR_C"/>
</dbReference>
<dbReference type="Proteomes" id="UP000295578">
    <property type="component" value="Unassembled WGS sequence"/>
</dbReference>
<dbReference type="InterPro" id="IPR016032">
    <property type="entry name" value="Sig_transdc_resp-reg_C-effctor"/>
</dbReference>
<dbReference type="CDD" id="cd06170">
    <property type="entry name" value="LuxR_C_like"/>
    <property type="match status" value="1"/>
</dbReference>
<accession>A0A4R5B8P1</accession>
<dbReference type="Pfam" id="PF13191">
    <property type="entry name" value="AAA_16"/>
    <property type="match status" value="1"/>
</dbReference>
<dbReference type="GO" id="GO:0006355">
    <property type="term" value="P:regulation of DNA-templated transcription"/>
    <property type="evidence" value="ECO:0007669"/>
    <property type="project" value="InterPro"/>
</dbReference>
<dbReference type="GO" id="GO:0005524">
    <property type="term" value="F:ATP binding"/>
    <property type="evidence" value="ECO:0007669"/>
    <property type="project" value="UniProtKB-KW"/>
</dbReference>
<dbReference type="OrthoDB" id="483at2"/>
<dbReference type="Gene3D" id="1.10.10.10">
    <property type="entry name" value="Winged helix-like DNA-binding domain superfamily/Winged helix DNA-binding domain"/>
    <property type="match status" value="1"/>
</dbReference>
<gene>
    <name evidence="5" type="ORF">E1293_18575</name>
</gene>
<proteinExistence type="predicted"/>
<evidence type="ECO:0000313" key="5">
    <source>
        <dbReference type="EMBL" id="TDD81473.1"/>
    </source>
</evidence>
<dbReference type="Pfam" id="PF00196">
    <property type="entry name" value="GerE"/>
    <property type="match status" value="1"/>
</dbReference>
<evidence type="ECO:0000313" key="6">
    <source>
        <dbReference type="Proteomes" id="UP000295578"/>
    </source>
</evidence>
<feature type="domain" description="HTH luxR-type" evidence="4">
    <location>
        <begin position="834"/>
        <end position="899"/>
    </location>
</feature>
<sequence length="906" mass="93853">MADGIPSLDGPGFLSREPESAALESLLRDARAGRGGALVLRGDAGIGKTVLLERAVAAVPGLRRLRTRGIGVGALPYGALHELCEPVLAAAEALPGPQREAVEVVFGLRDGPAPEPSHLGLAVRTLLASGRPAVCLVDDAHALDPASARVLAFAARRARTAPVAFLLAGRDEPGLRHLAGLPEHRLDGLRRGDALALFGSRLRSPLDARVRDRLIAETRGNPGTVLEAQRQAGTDPTGGYGPPAGPPDDLGLRTLSADTRRLLLLAAAEPLGDPALLWDAAARLGIATDAAAPAEEAGLLRLGARVLFAHPGLRSSVYAAAAPADRRAAHAALAEATARPDPDRRAWHRARSTIAPDEAVAAALELAVPRARARGGLAAAGAFLGRAAALTPDPARRAARALAAARLALGAGAAEAASGLLATAAAGPLDERGRALAALLSARLALHDGRCGDAVAPLLDAARGLAQHDRPAAGEARLDALAAGLAAGRLGAHHRARAARAAIGGEPGHRPAGLLLDAVGRQLTSGQAAAPALRAAVDALLALPDGPDHPSVWLACGAAADLWDDGAWRTLAERQLDAAHRTGARGVLPLALRQLALARVHAGEFDGAAALVAEVRATTGPWNVTAPLWADLMLTAWRGDGGHFDRLADAATRVARDRGHGQLLSVLDHAASVLHNGAGRYETALHSARRASQHDDPGLRAFVPSEVVEAAVRAGRPELAGPAMDLLTERTRAAGTDWADGIGLRSQALLATGPGAEDLFLAAIHALERTRAVPQLARTRLLYGEWLRREARRGDARTQLRRAHETLASIGAAGFAARAARELAACGERPAKPGATPLERLTPQETRIALLVADGATSKEAARELFLSPRTVDAHLRSIFKKLGLTSRRQLRTLKPGLPANKARSG</sequence>
<evidence type="ECO:0000256" key="2">
    <source>
        <dbReference type="ARBA" id="ARBA00022840"/>
    </source>
</evidence>
<dbReference type="GO" id="GO:0003677">
    <property type="term" value="F:DNA binding"/>
    <property type="evidence" value="ECO:0007669"/>
    <property type="project" value="InterPro"/>
</dbReference>
<dbReference type="GO" id="GO:0004016">
    <property type="term" value="F:adenylate cyclase activity"/>
    <property type="evidence" value="ECO:0007669"/>
    <property type="project" value="TreeGrafter"/>
</dbReference>
<dbReference type="InterPro" id="IPR041664">
    <property type="entry name" value="AAA_16"/>
</dbReference>
<evidence type="ECO:0000259" key="4">
    <source>
        <dbReference type="PROSITE" id="PS50043"/>
    </source>
</evidence>
<dbReference type="RefSeq" id="WP_132198681.1">
    <property type="nucleotide sequence ID" value="NZ_SMKY01000077.1"/>
</dbReference>
<name>A0A4R5B8P1_9ACTN</name>
<dbReference type="InterPro" id="IPR027417">
    <property type="entry name" value="P-loop_NTPase"/>
</dbReference>
<comment type="caution">
    <text evidence="5">The sequence shown here is derived from an EMBL/GenBank/DDBJ whole genome shotgun (WGS) entry which is preliminary data.</text>
</comment>